<comment type="similarity">
    <text evidence="3">Belongs to the iron/ascorbate-dependent oxidoreductase family.</text>
</comment>
<keyword evidence="3" id="KW-0560">Oxidoreductase</keyword>
<dbReference type="Gene3D" id="2.60.120.330">
    <property type="entry name" value="B-lactam Antibiotic, Isopenicillin N Synthase, Chain"/>
    <property type="match status" value="1"/>
</dbReference>
<evidence type="ECO:0000313" key="6">
    <source>
        <dbReference type="Proteomes" id="UP001174677"/>
    </source>
</evidence>
<feature type="domain" description="Fe2OG dioxygenase" evidence="4">
    <location>
        <begin position="163"/>
        <end position="265"/>
    </location>
</feature>
<comment type="caution">
    <text evidence="5">The sequence shown here is derived from an EMBL/GenBank/DDBJ whole genome shotgun (WGS) entry which is preliminary data.</text>
</comment>
<gene>
    <name evidence="5" type="ORF">P3X46_001330</name>
</gene>
<dbReference type="Proteomes" id="UP001174677">
    <property type="component" value="Chromosome 1"/>
</dbReference>
<dbReference type="Pfam" id="PF14226">
    <property type="entry name" value="DIOX_N"/>
    <property type="match status" value="1"/>
</dbReference>
<accession>A0ABQ9NCS7</accession>
<dbReference type="InterPro" id="IPR026992">
    <property type="entry name" value="DIOX_N"/>
</dbReference>
<dbReference type="PANTHER" id="PTHR47990">
    <property type="entry name" value="2-OXOGLUTARATE (2OG) AND FE(II)-DEPENDENT OXYGENASE SUPERFAMILY PROTEIN-RELATED"/>
    <property type="match status" value="1"/>
</dbReference>
<sequence length="316" mass="36181">MSRETPLSLPVIDFCKLDLKPGTTEWDSLRSQVWKAIEEYGSFRAVLSKISQELREAFLNELEELFALPLQTKRCYVNEKPFRGYVGQSPSSPLNECFTIDNPVISQNLENLCNILWQPQGKPSFRKIMHSFSKEVLELEKIIRRMIIESLGVEKYLEENMASADYMLRVTKYGSPQRSKELSGLPAHTDNNMITILHQNEVHGLEVQTKGGEWIPVKFSPDSFLILIGESFHAWANGRLHSPYHRVRMSCGNEARISAGFFSVFKEGYLVKAPEEMVDEEHPLLFKPFDHSEFLKFFRTPAGLSSPSPLKEYCGV</sequence>
<proteinExistence type="inferred from homology"/>
<dbReference type="SUPFAM" id="SSF51197">
    <property type="entry name" value="Clavaminate synthase-like"/>
    <property type="match status" value="1"/>
</dbReference>
<evidence type="ECO:0000256" key="3">
    <source>
        <dbReference type="RuleBase" id="RU003682"/>
    </source>
</evidence>
<dbReference type="InterPro" id="IPR044861">
    <property type="entry name" value="IPNS-like_FE2OG_OXY"/>
</dbReference>
<dbReference type="EMBL" id="JARPOI010000001">
    <property type="protein sequence ID" value="KAJ9190098.1"/>
    <property type="molecule type" value="Genomic_DNA"/>
</dbReference>
<evidence type="ECO:0000313" key="5">
    <source>
        <dbReference type="EMBL" id="KAJ9190098.1"/>
    </source>
</evidence>
<organism evidence="5 6">
    <name type="scientific">Hevea brasiliensis</name>
    <name type="common">Para rubber tree</name>
    <name type="synonym">Siphonia brasiliensis</name>
    <dbReference type="NCBI Taxonomy" id="3981"/>
    <lineage>
        <taxon>Eukaryota</taxon>
        <taxon>Viridiplantae</taxon>
        <taxon>Streptophyta</taxon>
        <taxon>Embryophyta</taxon>
        <taxon>Tracheophyta</taxon>
        <taxon>Spermatophyta</taxon>
        <taxon>Magnoliopsida</taxon>
        <taxon>eudicotyledons</taxon>
        <taxon>Gunneridae</taxon>
        <taxon>Pentapetalae</taxon>
        <taxon>rosids</taxon>
        <taxon>fabids</taxon>
        <taxon>Malpighiales</taxon>
        <taxon>Euphorbiaceae</taxon>
        <taxon>Crotonoideae</taxon>
        <taxon>Micrandreae</taxon>
        <taxon>Hevea</taxon>
    </lineage>
</organism>
<dbReference type="InterPro" id="IPR005123">
    <property type="entry name" value="Oxoglu/Fe-dep_dioxygenase_dom"/>
</dbReference>
<dbReference type="InterPro" id="IPR027443">
    <property type="entry name" value="IPNS-like_sf"/>
</dbReference>
<name>A0ABQ9NCS7_HEVBR</name>
<evidence type="ECO:0000256" key="1">
    <source>
        <dbReference type="ARBA" id="ARBA00022723"/>
    </source>
</evidence>
<dbReference type="InterPro" id="IPR050231">
    <property type="entry name" value="Iron_ascorbate_oxido_reductase"/>
</dbReference>
<evidence type="ECO:0000256" key="2">
    <source>
        <dbReference type="ARBA" id="ARBA00023004"/>
    </source>
</evidence>
<dbReference type="PROSITE" id="PS51471">
    <property type="entry name" value="FE2OG_OXY"/>
    <property type="match status" value="1"/>
</dbReference>
<dbReference type="Pfam" id="PF03171">
    <property type="entry name" value="2OG-FeII_Oxy"/>
    <property type="match status" value="1"/>
</dbReference>
<protein>
    <recommendedName>
        <fullName evidence="4">Fe2OG dioxygenase domain-containing protein</fullName>
    </recommendedName>
</protein>
<keyword evidence="1 3" id="KW-0479">Metal-binding</keyword>
<keyword evidence="2 3" id="KW-0408">Iron</keyword>
<keyword evidence="6" id="KW-1185">Reference proteome</keyword>
<evidence type="ECO:0000259" key="4">
    <source>
        <dbReference type="PROSITE" id="PS51471"/>
    </source>
</evidence>
<reference evidence="5" key="1">
    <citation type="journal article" date="2023" name="Plant Biotechnol. J.">
        <title>Chromosome-level wild Hevea brasiliensis genome provides new tools for genomic-assisted breeding and valuable loci to elevate rubber yield.</title>
        <authorList>
            <person name="Cheng H."/>
            <person name="Song X."/>
            <person name="Hu Y."/>
            <person name="Wu T."/>
            <person name="Yang Q."/>
            <person name="An Z."/>
            <person name="Feng S."/>
            <person name="Deng Z."/>
            <person name="Wu W."/>
            <person name="Zeng X."/>
            <person name="Tu M."/>
            <person name="Wang X."/>
            <person name="Huang H."/>
        </authorList>
    </citation>
    <scope>NUCLEOTIDE SEQUENCE</scope>
    <source>
        <strain evidence="5">MT/VB/25A 57/8</strain>
    </source>
</reference>